<feature type="region of interest" description="Disordered" evidence="1">
    <location>
        <begin position="26"/>
        <end position="48"/>
    </location>
</feature>
<name>A0A7S4CNC7_9EUGL</name>
<evidence type="ECO:0000256" key="1">
    <source>
        <dbReference type="SAM" id="MobiDB-lite"/>
    </source>
</evidence>
<dbReference type="EMBL" id="HBJA01038182">
    <property type="protein sequence ID" value="CAE0801910.1"/>
    <property type="molecule type" value="Transcribed_RNA"/>
</dbReference>
<evidence type="ECO:0000313" key="2">
    <source>
        <dbReference type="EMBL" id="CAE0801910.1"/>
    </source>
</evidence>
<accession>A0A7S4CNC7</accession>
<feature type="compositionally biased region" description="Polar residues" evidence="1">
    <location>
        <begin position="33"/>
        <end position="48"/>
    </location>
</feature>
<organism evidence="2">
    <name type="scientific">Eutreptiella gymnastica</name>
    <dbReference type="NCBI Taxonomy" id="73025"/>
    <lineage>
        <taxon>Eukaryota</taxon>
        <taxon>Discoba</taxon>
        <taxon>Euglenozoa</taxon>
        <taxon>Euglenida</taxon>
        <taxon>Spirocuta</taxon>
        <taxon>Euglenophyceae</taxon>
        <taxon>Eutreptiales</taxon>
        <taxon>Eutreptiaceae</taxon>
        <taxon>Eutreptiella</taxon>
    </lineage>
</organism>
<gene>
    <name evidence="2" type="ORF">EGYM00163_LOCUS13031</name>
</gene>
<proteinExistence type="predicted"/>
<protein>
    <submittedName>
        <fullName evidence="2">Uncharacterized protein</fullName>
    </submittedName>
</protein>
<dbReference type="AlphaFoldDB" id="A0A7S4CNC7"/>
<reference evidence="2" key="1">
    <citation type="submission" date="2021-01" db="EMBL/GenBank/DDBJ databases">
        <authorList>
            <person name="Corre E."/>
            <person name="Pelletier E."/>
            <person name="Niang G."/>
            <person name="Scheremetjew M."/>
            <person name="Finn R."/>
            <person name="Kale V."/>
            <person name="Holt S."/>
            <person name="Cochrane G."/>
            <person name="Meng A."/>
            <person name="Brown T."/>
            <person name="Cohen L."/>
        </authorList>
    </citation>
    <scope>NUCLEOTIDE SEQUENCE</scope>
    <source>
        <strain evidence="2">CCMP1594</strain>
    </source>
</reference>
<sequence>MPFLTHHAQYAHRTGPAPEIPLTCKRAAGGMSPTASAQYATTGRHTDPQTYQGLLSLTTPAQPQALDLQQRARPWETTSAPTNNKVSTQGLIIAFLSQLHSVHPNRWTQRERRGRWAPREMT</sequence>